<keyword evidence="1" id="KW-0479">Metal-binding</keyword>
<feature type="region of interest" description="Disordered" evidence="5">
    <location>
        <begin position="866"/>
        <end position="895"/>
    </location>
</feature>
<feature type="compositionally biased region" description="Polar residues" evidence="5">
    <location>
        <begin position="1002"/>
        <end position="1012"/>
    </location>
</feature>
<dbReference type="GO" id="GO:0008270">
    <property type="term" value="F:zinc ion binding"/>
    <property type="evidence" value="ECO:0007669"/>
    <property type="project" value="UniProtKB-KW"/>
</dbReference>
<evidence type="ECO:0000313" key="7">
    <source>
        <dbReference type="EMBL" id="KAK6528851.1"/>
    </source>
</evidence>
<evidence type="ECO:0000256" key="2">
    <source>
        <dbReference type="ARBA" id="ARBA00022771"/>
    </source>
</evidence>
<proteinExistence type="predicted"/>
<feature type="compositionally biased region" description="Polar residues" evidence="5">
    <location>
        <begin position="9"/>
        <end position="39"/>
    </location>
</feature>
<evidence type="ECO:0000259" key="6">
    <source>
        <dbReference type="PROSITE" id="PS50089"/>
    </source>
</evidence>
<dbReference type="Gene3D" id="3.30.40.10">
    <property type="entry name" value="Zinc/RING finger domain, C3HC4 (zinc finger)"/>
    <property type="match status" value="1"/>
</dbReference>
<dbReference type="PANTHER" id="PTHR15898:SF13">
    <property type="entry name" value="BIFUNCTIONAL APOPTOSIS REGULATOR"/>
    <property type="match status" value="1"/>
</dbReference>
<feature type="region of interest" description="Disordered" evidence="5">
    <location>
        <begin position="787"/>
        <end position="824"/>
    </location>
</feature>
<feature type="compositionally biased region" description="Polar residues" evidence="5">
    <location>
        <begin position="634"/>
        <end position="650"/>
    </location>
</feature>
<feature type="compositionally biased region" description="Acidic residues" evidence="5">
    <location>
        <begin position="609"/>
        <end position="626"/>
    </location>
</feature>
<evidence type="ECO:0000256" key="5">
    <source>
        <dbReference type="SAM" id="MobiDB-lite"/>
    </source>
</evidence>
<sequence length="1050" mass="114183">MDFSPTRPVPTSSSLFTNPSTAKPPTINNLSNGHVTLQSGVAIAGASSASSSTSTSASASASLKRASTEPADVLSASASMPALRSRSHKVAKNSLNGGEPANLSNQLQNGDMKAPSPPAPLYDPRDDQIKDLQSDLTKLQKLVTCVVCQDLLFEPYSLGCGHVFCYSCLKDWFRQKKTCPECRARVKHQPAPAYLIRSMIDTFVVRAELQSPHEEGLAFRQQQEEALKLVDADKNDAKGLFGGMFTKKPNGGMAIYDPEDGVARCPDCSWEIENRRCPSCGRRFHASEMPGADSDASDASDFSLESDLEEEDDDESISVSDRSGTGPDDDMHEMDDYLEDDHEPWDEPDYDEDHRLALALQDQYHQEFMRHLGVPANFLEEQFGVDRALAARAAAREYMQRSLSRATFSTSPGRSLRHSSPFSRTSDEDSEENTLDEDDSDMDDFIVHDTPERRQRRNHPTARTLRRHAGRSVADISDDEEDDDEEEEEEDDEPVVGRRSSRTNRYYERRTITISSDNDDDEEATGLISAGYAQLDHDTTTGDENDDDDSQGESDIGQILRPAGPLRAHTMPATMPTGPRRSLREQALADRSSTPPRRRRRTVTFQVPEDADGENDSDARDDEGDLDMDRHSRAGSTSLASITSNRTDASTHAPRSGGNSFSQDTPSVNEDESSDDSAPRQRSNRRRIGNTTSSSNLRRAPTAPPTGGTRNRVNRPTSSVDPVVHRLLRNFNAQRNESQFEQLGMSVPEGGISDVPAPRSASHYLQELNEPIVISSSPAQNFFPAGSNHSGQSPTAVRSFGLGLLSPQPQPSPQQTSREASVVSTSSAASPSVISAPVQQISANIGTLPPLPSAWEIAAATPSVTSSTAATVGTPQNGSTNRGSMRTRRSNAALRGQDIQRTGTPTNRMAVRSNRSQPSATTTTTDRENIHRRARDLIAGRTRDLQERSAGTNGQTSIAAANSNARPTRTTQTSSVPLSLTQRYAERLTGRGDNASPGLGAQLQTESANNAPQRGIVRTDTGGSSGRRRGYQIGTGNNPGPMLMISDEDN</sequence>
<feature type="compositionally biased region" description="Polar residues" evidence="5">
    <location>
        <begin position="949"/>
        <end position="982"/>
    </location>
</feature>
<feature type="compositionally biased region" description="Acidic residues" evidence="5">
    <location>
        <begin position="327"/>
        <end position="350"/>
    </location>
</feature>
<feature type="region of interest" description="Disordered" evidence="5">
    <location>
        <begin position="909"/>
        <end position="1050"/>
    </location>
</feature>
<feature type="region of interest" description="Disordered" evidence="5">
    <location>
        <begin position="403"/>
        <end position="721"/>
    </location>
</feature>
<feature type="compositionally biased region" description="Polar residues" evidence="5">
    <location>
        <begin position="657"/>
        <end position="668"/>
    </location>
</feature>
<evidence type="ECO:0000256" key="1">
    <source>
        <dbReference type="ARBA" id="ARBA00022723"/>
    </source>
</evidence>
<keyword evidence="3" id="KW-0862">Zinc</keyword>
<evidence type="ECO:0000256" key="4">
    <source>
        <dbReference type="PROSITE-ProRule" id="PRU00175"/>
    </source>
</evidence>
<reference evidence="7 8" key="1">
    <citation type="submission" date="2019-10" db="EMBL/GenBank/DDBJ databases">
        <authorList>
            <person name="Palmer J.M."/>
        </authorList>
    </citation>
    <scope>NUCLEOTIDE SEQUENCE [LARGE SCALE GENOMIC DNA]</scope>
    <source>
        <strain evidence="7 8">TWF694</strain>
    </source>
</reference>
<evidence type="ECO:0000313" key="8">
    <source>
        <dbReference type="Proteomes" id="UP001365542"/>
    </source>
</evidence>
<dbReference type="InterPro" id="IPR017907">
    <property type="entry name" value="Znf_RING_CS"/>
</dbReference>
<feature type="compositionally biased region" description="Acidic residues" evidence="5">
    <location>
        <begin position="428"/>
        <end position="444"/>
    </location>
</feature>
<keyword evidence="8" id="KW-1185">Reference proteome</keyword>
<protein>
    <submittedName>
        <fullName evidence="7">E3 ubiquitin ligase</fullName>
    </submittedName>
</protein>
<feature type="compositionally biased region" description="Acidic residues" evidence="5">
    <location>
        <begin position="476"/>
        <end position="494"/>
    </location>
</feature>
<evidence type="ECO:0000256" key="3">
    <source>
        <dbReference type="ARBA" id="ARBA00022833"/>
    </source>
</evidence>
<keyword evidence="2 4" id="KW-0863">Zinc-finger</keyword>
<feature type="region of interest" description="Disordered" evidence="5">
    <location>
        <begin position="1"/>
        <end position="118"/>
    </location>
</feature>
<accession>A0AAV9WY59</accession>
<dbReference type="GO" id="GO:0061630">
    <property type="term" value="F:ubiquitin protein ligase activity"/>
    <property type="evidence" value="ECO:0007669"/>
    <property type="project" value="TreeGrafter"/>
</dbReference>
<comment type="caution">
    <text evidence="7">The sequence shown here is derived from an EMBL/GenBank/DDBJ whole genome shotgun (WGS) entry which is preliminary data.</text>
</comment>
<feature type="compositionally biased region" description="Low complexity" evidence="5">
    <location>
        <begin position="866"/>
        <end position="875"/>
    </location>
</feature>
<dbReference type="AlphaFoldDB" id="A0AAV9WY59"/>
<feature type="compositionally biased region" description="Basic residues" evidence="5">
    <location>
        <begin position="454"/>
        <end position="470"/>
    </location>
</feature>
<feature type="compositionally biased region" description="Polar residues" evidence="5">
    <location>
        <begin position="403"/>
        <end position="424"/>
    </location>
</feature>
<feature type="compositionally biased region" description="Basic and acidic residues" evidence="5">
    <location>
        <begin position="925"/>
        <end position="947"/>
    </location>
</feature>
<feature type="compositionally biased region" description="Acidic residues" evidence="5">
    <location>
        <begin position="304"/>
        <end position="316"/>
    </location>
</feature>
<dbReference type="SUPFAM" id="SSF57850">
    <property type="entry name" value="RING/U-box"/>
    <property type="match status" value="1"/>
</dbReference>
<dbReference type="InterPro" id="IPR001841">
    <property type="entry name" value="Znf_RING"/>
</dbReference>
<dbReference type="InterPro" id="IPR013083">
    <property type="entry name" value="Znf_RING/FYVE/PHD"/>
</dbReference>
<organism evidence="7 8">
    <name type="scientific">Orbilia ellipsospora</name>
    <dbReference type="NCBI Taxonomy" id="2528407"/>
    <lineage>
        <taxon>Eukaryota</taxon>
        <taxon>Fungi</taxon>
        <taxon>Dikarya</taxon>
        <taxon>Ascomycota</taxon>
        <taxon>Pezizomycotina</taxon>
        <taxon>Orbiliomycetes</taxon>
        <taxon>Orbiliales</taxon>
        <taxon>Orbiliaceae</taxon>
        <taxon>Orbilia</taxon>
    </lineage>
</organism>
<feature type="compositionally biased region" description="Low complexity" evidence="5">
    <location>
        <begin position="293"/>
        <end position="303"/>
    </location>
</feature>
<feature type="compositionally biased region" description="Polar residues" evidence="5">
    <location>
        <begin position="708"/>
        <end position="720"/>
    </location>
</feature>
<dbReference type="PROSITE" id="PS00518">
    <property type="entry name" value="ZF_RING_1"/>
    <property type="match status" value="1"/>
</dbReference>
<feature type="compositionally biased region" description="Low complexity" evidence="5">
    <location>
        <begin position="46"/>
        <end position="62"/>
    </location>
</feature>
<gene>
    <name evidence="7" type="primary">PSH1</name>
    <name evidence="7" type="ORF">TWF694_004085</name>
</gene>
<dbReference type="Proteomes" id="UP001365542">
    <property type="component" value="Unassembled WGS sequence"/>
</dbReference>
<dbReference type="SMART" id="SM00184">
    <property type="entry name" value="RING"/>
    <property type="match status" value="1"/>
</dbReference>
<dbReference type="GO" id="GO:0005634">
    <property type="term" value="C:nucleus"/>
    <property type="evidence" value="ECO:0007669"/>
    <property type="project" value="TreeGrafter"/>
</dbReference>
<dbReference type="GO" id="GO:0043161">
    <property type="term" value="P:proteasome-mediated ubiquitin-dependent protein catabolic process"/>
    <property type="evidence" value="ECO:0007669"/>
    <property type="project" value="TreeGrafter"/>
</dbReference>
<feature type="compositionally biased region" description="Polar residues" evidence="5">
    <location>
        <begin position="787"/>
        <end position="796"/>
    </location>
</feature>
<dbReference type="PANTHER" id="PTHR15898">
    <property type="entry name" value="BIFUNCTIONAL APOPTOSIS REGULATOR"/>
    <property type="match status" value="1"/>
</dbReference>
<dbReference type="PROSITE" id="PS50089">
    <property type="entry name" value="ZF_RING_2"/>
    <property type="match status" value="1"/>
</dbReference>
<feature type="compositionally biased region" description="Acidic residues" evidence="5">
    <location>
        <begin position="541"/>
        <end position="552"/>
    </location>
</feature>
<feature type="domain" description="RING-type" evidence="6">
    <location>
        <begin position="145"/>
        <end position="183"/>
    </location>
</feature>
<feature type="region of interest" description="Disordered" evidence="5">
    <location>
        <begin position="288"/>
        <end position="350"/>
    </location>
</feature>
<name>A0AAV9WY59_9PEZI</name>
<feature type="compositionally biased region" description="Polar residues" evidence="5">
    <location>
        <begin position="909"/>
        <end position="924"/>
    </location>
</feature>
<dbReference type="Pfam" id="PF13923">
    <property type="entry name" value="zf-C3HC4_2"/>
    <property type="match status" value="1"/>
</dbReference>
<dbReference type="EMBL" id="JAVHJO010000014">
    <property type="protein sequence ID" value="KAK6528851.1"/>
    <property type="molecule type" value="Genomic_DNA"/>
</dbReference>